<name>A0A392SBK0_9FABA</name>
<organism evidence="1 2">
    <name type="scientific">Trifolium medium</name>
    <dbReference type="NCBI Taxonomy" id="97028"/>
    <lineage>
        <taxon>Eukaryota</taxon>
        <taxon>Viridiplantae</taxon>
        <taxon>Streptophyta</taxon>
        <taxon>Embryophyta</taxon>
        <taxon>Tracheophyta</taxon>
        <taxon>Spermatophyta</taxon>
        <taxon>Magnoliopsida</taxon>
        <taxon>eudicotyledons</taxon>
        <taxon>Gunneridae</taxon>
        <taxon>Pentapetalae</taxon>
        <taxon>rosids</taxon>
        <taxon>fabids</taxon>
        <taxon>Fabales</taxon>
        <taxon>Fabaceae</taxon>
        <taxon>Papilionoideae</taxon>
        <taxon>50 kb inversion clade</taxon>
        <taxon>NPAAA clade</taxon>
        <taxon>Hologalegina</taxon>
        <taxon>IRL clade</taxon>
        <taxon>Trifolieae</taxon>
        <taxon>Trifolium</taxon>
    </lineage>
</organism>
<evidence type="ECO:0000313" key="2">
    <source>
        <dbReference type="Proteomes" id="UP000265520"/>
    </source>
</evidence>
<comment type="caution">
    <text evidence="1">The sequence shown here is derived from an EMBL/GenBank/DDBJ whole genome shotgun (WGS) entry which is preliminary data.</text>
</comment>
<feature type="non-terminal residue" evidence="1">
    <location>
        <position position="1"/>
    </location>
</feature>
<reference evidence="1 2" key="1">
    <citation type="journal article" date="2018" name="Front. Plant Sci.">
        <title>Red Clover (Trifolium pratense) and Zigzag Clover (T. medium) - A Picture of Genomic Similarities and Differences.</title>
        <authorList>
            <person name="Dluhosova J."/>
            <person name="Istvanek J."/>
            <person name="Nedelnik J."/>
            <person name="Repkova J."/>
        </authorList>
    </citation>
    <scope>NUCLEOTIDE SEQUENCE [LARGE SCALE GENOMIC DNA]</scope>
    <source>
        <strain evidence="2">cv. 10/8</strain>
        <tissue evidence="1">Leaf</tissue>
    </source>
</reference>
<dbReference type="EMBL" id="LXQA010345831">
    <property type="protein sequence ID" value="MCI45564.1"/>
    <property type="molecule type" value="Genomic_DNA"/>
</dbReference>
<evidence type="ECO:0008006" key="3">
    <source>
        <dbReference type="Google" id="ProtNLM"/>
    </source>
</evidence>
<accession>A0A392SBK0</accession>
<evidence type="ECO:0000313" key="1">
    <source>
        <dbReference type="EMBL" id="MCI45564.1"/>
    </source>
</evidence>
<protein>
    <recommendedName>
        <fullName evidence="3">RNA-directed DNA polymerase (Reverse transcriptase)</fullName>
    </recommendedName>
</protein>
<proteinExistence type="predicted"/>
<dbReference type="AlphaFoldDB" id="A0A392SBK0"/>
<keyword evidence="2" id="KW-1185">Reference proteome</keyword>
<sequence length="68" mass="7823">HNLFTGYSVGEVAPVSVLHLQFTDDTLLMGIKSWANVRALRAALARRRPLCAVEWERFLSFIWVSYWG</sequence>
<dbReference type="Proteomes" id="UP000265520">
    <property type="component" value="Unassembled WGS sequence"/>
</dbReference>